<feature type="transmembrane region" description="Helical" evidence="1">
    <location>
        <begin position="159"/>
        <end position="187"/>
    </location>
</feature>
<dbReference type="OrthoDB" id="8613028at2"/>
<accession>A0A1G9WNW9</accession>
<keyword evidence="1" id="KW-1133">Transmembrane helix</keyword>
<dbReference type="PANTHER" id="PTHR37305">
    <property type="entry name" value="INTEGRAL MEMBRANE PROTEIN-RELATED"/>
    <property type="match status" value="1"/>
</dbReference>
<dbReference type="GO" id="GO:0005886">
    <property type="term" value="C:plasma membrane"/>
    <property type="evidence" value="ECO:0007669"/>
    <property type="project" value="UniProtKB-SubCell"/>
</dbReference>
<dbReference type="AlphaFoldDB" id="A0A1G9WNW9"/>
<proteinExistence type="predicted"/>
<keyword evidence="3" id="KW-1185">Reference proteome</keyword>
<keyword evidence="1" id="KW-0472">Membrane</keyword>
<evidence type="ECO:0000313" key="2">
    <source>
        <dbReference type="EMBL" id="SDM85891.1"/>
    </source>
</evidence>
<feature type="transmembrane region" description="Helical" evidence="1">
    <location>
        <begin position="21"/>
        <end position="42"/>
    </location>
</feature>
<organism evidence="2 3">
    <name type="scientific">Tenuibacillus multivorans</name>
    <dbReference type="NCBI Taxonomy" id="237069"/>
    <lineage>
        <taxon>Bacteria</taxon>
        <taxon>Bacillati</taxon>
        <taxon>Bacillota</taxon>
        <taxon>Bacilli</taxon>
        <taxon>Bacillales</taxon>
        <taxon>Bacillaceae</taxon>
        <taxon>Tenuibacillus</taxon>
    </lineage>
</organism>
<dbReference type="Pfam" id="PF12679">
    <property type="entry name" value="ABC2_membrane_2"/>
    <property type="match status" value="1"/>
</dbReference>
<dbReference type="RefSeq" id="WP_093855326.1">
    <property type="nucleotide sequence ID" value="NZ_BJVZ01000018.1"/>
</dbReference>
<dbReference type="PANTHER" id="PTHR37305:SF1">
    <property type="entry name" value="MEMBRANE PROTEIN"/>
    <property type="match status" value="1"/>
</dbReference>
<dbReference type="Proteomes" id="UP000199334">
    <property type="component" value="Unassembled WGS sequence"/>
</dbReference>
<protein>
    <submittedName>
        <fullName evidence="2">ABC-2 type transport system permease protein</fullName>
    </submittedName>
</protein>
<dbReference type="GO" id="GO:0140359">
    <property type="term" value="F:ABC-type transporter activity"/>
    <property type="evidence" value="ECO:0007669"/>
    <property type="project" value="InterPro"/>
</dbReference>
<feature type="transmembrane region" description="Helical" evidence="1">
    <location>
        <begin position="116"/>
        <end position="138"/>
    </location>
</feature>
<dbReference type="STRING" id="237069.SAMN05216498_0816"/>
<sequence length="321" mass="36471">MSKFLKLIYNELYKIYVRQSTWVMYILLALIVLGGAILTTTFDDITTEYSDNWREELTQENEKLLNQNTEMAENSGPEFTVEYNSGEIAKNNYYLEHDIRPLNYGAWQYVQENAGLLSFVSLFTIIIGASVVASEFKWGTIKLLLIRPISRTMILLSKFSAVLVFALFSLVFVMLSSLLIGGIFFGFEGINPHIVLEKTEGFTYVPLIGETLSAYGYNIINLVMMTTFAFMISTIFRNSSLAIGLGIFLMMGGSMVVGIFRDYDWAKYILFANTDLKQYETGNVLMEGMTLGFSITILIVYFIVFISLSWVFFNKRDVAGQ</sequence>
<keyword evidence="1" id="KW-0812">Transmembrane</keyword>
<feature type="transmembrane region" description="Helical" evidence="1">
    <location>
        <begin position="291"/>
        <end position="313"/>
    </location>
</feature>
<evidence type="ECO:0000256" key="1">
    <source>
        <dbReference type="SAM" id="Phobius"/>
    </source>
</evidence>
<dbReference type="EMBL" id="FNIG01000001">
    <property type="protein sequence ID" value="SDM85891.1"/>
    <property type="molecule type" value="Genomic_DNA"/>
</dbReference>
<reference evidence="2 3" key="1">
    <citation type="submission" date="2016-10" db="EMBL/GenBank/DDBJ databases">
        <authorList>
            <person name="de Groot N.N."/>
        </authorList>
    </citation>
    <scope>NUCLEOTIDE SEQUENCE [LARGE SCALE GENOMIC DNA]</scope>
    <source>
        <strain evidence="2 3">CGMCC 1.3442</strain>
    </source>
</reference>
<feature type="transmembrane region" description="Helical" evidence="1">
    <location>
        <begin position="241"/>
        <end position="260"/>
    </location>
</feature>
<name>A0A1G9WNW9_9BACI</name>
<gene>
    <name evidence="2" type="ORF">SAMN05216498_0816</name>
</gene>
<feature type="transmembrane region" description="Helical" evidence="1">
    <location>
        <begin position="215"/>
        <end position="236"/>
    </location>
</feature>
<evidence type="ECO:0000313" key="3">
    <source>
        <dbReference type="Proteomes" id="UP000199334"/>
    </source>
</evidence>